<accession>A0A8S5Q7A0</accession>
<organism evidence="1">
    <name type="scientific">Siphoviridae sp. ctf8W5</name>
    <dbReference type="NCBI Taxonomy" id="2825595"/>
    <lineage>
        <taxon>Viruses</taxon>
        <taxon>Duplodnaviria</taxon>
        <taxon>Heunggongvirae</taxon>
        <taxon>Uroviricota</taxon>
        <taxon>Caudoviricetes</taxon>
    </lineage>
</organism>
<sequence>MAYYGVSNVIVAEYDAATDKYKNGFVLEAVGTSVTPAYSEGTMYLDNKLGIQRKAFKQADVTGEVGTIPLAAAAMMYGHTVDTSKKSMVCKTDDKPPYCGYGFIGCEAIDDDTDTYTACWIHKVKFAEGEDGFTTRGENITFNSQKFNGTAVGAKDKAWKTVQQFDTEDEALAWLKEKACITEVAA</sequence>
<name>A0A8S5Q7A0_9CAUD</name>
<proteinExistence type="predicted"/>
<protein>
    <submittedName>
        <fullName evidence="1">Tail tube protein</fullName>
    </submittedName>
</protein>
<dbReference type="EMBL" id="BK015597">
    <property type="protein sequence ID" value="DAE14936.1"/>
    <property type="molecule type" value="Genomic_DNA"/>
</dbReference>
<reference evidence="1" key="1">
    <citation type="journal article" date="2021" name="Proc. Natl. Acad. Sci. U.S.A.">
        <title>A Catalog of Tens of Thousands of Viruses from Human Metagenomes Reveals Hidden Associations with Chronic Diseases.</title>
        <authorList>
            <person name="Tisza M.J."/>
            <person name="Buck C.B."/>
        </authorList>
    </citation>
    <scope>NUCLEOTIDE SEQUENCE</scope>
    <source>
        <strain evidence="1">Ctf8W5</strain>
    </source>
</reference>
<evidence type="ECO:0000313" key="1">
    <source>
        <dbReference type="EMBL" id="DAE14936.1"/>
    </source>
</evidence>